<name>A0ABT9FY05_LEPDI</name>
<gene>
    <name evidence="2" type="ORF">Q8X39_00620</name>
</gene>
<feature type="transmembrane region" description="Helical" evidence="1">
    <location>
        <begin position="183"/>
        <end position="207"/>
    </location>
</feature>
<feature type="transmembrane region" description="Helical" evidence="1">
    <location>
        <begin position="130"/>
        <end position="163"/>
    </location>
</feature>
<evidence type="ECO:0008006" key="4">
    <source>
        <dbReference type="Google" id="ProtNLM"/>
    </source>
</evidence>
<feature type="transmembrane region" description="Helical" evidence="1">
    <location>
        <begin position="66"/>
        <end position="87"/>
    </location>
</feature>
<keyword evidence="1" id="KW-1133">Transmembrane helix</keyword>
<evidence type="ECO:0000313" key="3">
    <source>
        <dbReference type="Proteomes" id="UP001235760"/>
    </source>
</evidence>
<organism evidence="2 3">
    <name type="scientific">Leptothrix discophora</name>
    <dbReference type="NCBI Taxonomy" id="89"/>
    <lineage>
        <taxon>Bacteria</taxon>
        <taxon>Pseudomonadati</taxon>
        <taxon>Pseudomonadota</taxon>
        <taxon>Betaproteobacteria</taxon>
        <taxon>Burkholderiales</taxon>
        <taxon>Sphaerotilaceae</taxon>
        <taxon>Leptothrix</taxon>
    </lineage>
</organism>
<feature type="transmembrane region" description="Helical" evidence="1">
    <location>
        <begin position="32"/>
        <end position="54"/>
    </location>
</feature>
<reference evidence="2 3" key="1">
    <citation type="submission" date="2023-08" db="EMBL/GenBank/DDBJ databases">
        <authorList>
            <person name="Roldan D.M."/>
            <person name="Menes R.J."/>
        </authorList>
    </citation>
    <scope>NUCLEOTIDE SEQUENCE [LARGE SCALE GENOMIC DNA]</scope>
    <source>
        <strain evidence="2 3">CCM 2812</strain>
    </source>
</reference>
<evidence type="ECO:0000256" key="1">
    <source>
        <dbReference type="SAM" id="Phobius"/>
    </source>
</evidence>
<keyword evidence="3" id="KW-1185">Reference proteome</keyword>
<feature type="transmembrane region" description="Helical" evidence="1">
    <location>
        <begin position="99"/>
        <end position="118"/>
    </location>
</feature>
<protein>
    <recommendedName>
        <fullName evidence="4">Cation transporter</fullName>
    </recommendedName>
</protein>
<keyword evidence="1" id="KW-0472">Membrane</keyword>
<sequence length="222" mass="24840">MRRRSSSDHEALSDHRGFEPPFLLRRATLRSINLNVGVFLLLGCISLWLDIRAIKSGAHIANDRAMVFLMLTPAWIVGAHYACRILRRYRPSLRDAISFALKVALAFAGAVALFKLLLDPMHFDDVFHSLMTIVVLTLAVMCFITVGFVNGYFGILFSVYNLIALVGRARHGQEAELGMWIDLFGLIDIDVAIYQWFMIGTTFVLALSERTFSVIDAAIDSA</sequence>
<keyword evidence="1" id="KW-0812">Transmembrane</keyword>
<evidence type="ECO:0000313" key="2">
    <source>
        <dbReference type="EMBL" id="MDP4299125.1"/>
    </source>
</evidence>
<dbReference type="Proteomes" id="UP001235760">
    <property type="component" value="Unassembled WGS sequence"/>
</dbReference>
<dbReference type="EMBL" id="JAUZEE010000001">
    <property type="protein sequence ID" value="MDP4299125.1"/>
    <property type="molecule type" value="Genomic_DNA"/>
</dbReference>
<accession>A0ABT9FY05</accession>
<dbReference type="RefSeq" id="WP_305747694.1">
    <property type="nucleotide sequence ID" value="NZ_JAUZEE010000001.1"/>
</dbReference>
<proteinExistence type="predicted"/>
<comment type="caution">
    <text evidence="2">The sequence shown here is derived from an EMBL/GenBank/DDBJ whole genome shotgun (WGS) entry which is preliminary data.</text>
</comment>